<dbReference type="InParanoid" id="A0A0G4EJB0"/>
<dbReference type="PhylomeDB" id="A0A0G4EJB0"/>
<dbReference type="Gene3D" id="1.25.10.10">
    <property type="entry name" value="Leucine-rich Repeat Variant"/>
    <property type="match status" value="1"/>
</dbReference>
<dbReference type="SUPFAM" id="SSF48371">
    <property type="entry name" value="ARM repeat"/>
    <property type="match status" value="1"/>
</dbReference>
<dbReference type="InterPro" id="IPR032413">
    <property type="entry name" value="Arm_3"/>
</dbReference>
<dbReference type="Proteomes" id="UP000041254">
    <property type="component" value="Unassembled WGS sequence"/>
</dbReference>
<dbReference type="InterPro" id="IPR011989">
    <property type="entry name" value="ARM-like"/>
</dbReference>
<dbReference type="GO" id="GO:0015031">
    <property type="term" value="P:protein transport"/>
    <property type="evidence" value="ECO:0007669"/>
    <property type="project" value="UniProtKB-KW"/>
</dbReference>
<feature type="repeat" description="ARM" evidence="4">
    <location>
        <begin position="150"/>
        <end position="192"/>
    </location>
</feature>
<feature type="repeat" description="ARM" evidence="4">
    <location>
        <begin position="105"/>
        <end position="151"/>
    </location>
</feature>
<dbReference type="EMBL" id="CDMY01000247">
    <property type="protein sequence ID" value="CEL96814.1"/>
    <property type="molecule type" value="Genomic_DNA"/>
</dbReference>
<evidence type="ECO:0000256" key="5">
    <source>
        <dbReference type="SAM" id="MobiDB-lite"/>
    </source>
</evidence>
<accession>A0A0G4EJB0</accession>
<comment type="similarity">
    <text evidence="1">Belongs to the importin alpha family.</text>
</comment>
<dbReference type="SMART" id="SM00185">
    <property type="entry name" value="ARM"/>
    <property type="match status" value="6"/>
</dbReference>
<name>A0A0G4EJB0_VITBC</name>
<evidence type="ECO:0008006" key="8">
    <source>
        <dbReference type="Google" id="ProtNLM"/>
    </source>
</evidence>
<dbReference type="InterPro" id="IPR016024">
    <property type="entry name" value="ARM-type_fold"/>
</dbReference>
<evidence type="ECO:0000313" key="7">
    <source>
        <dbReference type="Proteomes" id="UP000041254"/>
    </source>
</evidence>
<feature type="region of interest" description="Disordered" evidence="5">
    <location>
        <begin position="511"/>
        <end position="543"/>
    </location>
</feature>
<evidence type="ECO:0000256" key="1">
    <source>
        <dbReference type="ARBA" id="ARBA00010394"/>
    </source>
</evidence>
<dbReference type="STRING" id="1169540.A0A0G4EJB0"/>
<sequence>MHSTSPLASLRPARGEVLERARELFDLIKTREAYDNAVQQRGAEALEAKICATVTDICRLVSSRVSSAGGRAGIRFSGLHQLAQLIALPWPRNGSIAKKAVNADGVLPVLMTLMADSSHTSNHQIQREAVRVLGNISWRPEHADAVVGAGAIPPLVQLVSSPHDDLREMAMQVLDRLADASPVARDSVLEGGVMEPLLTVVRSTTTTAVLRSGVSLVFALCGGESAIFGEGTPPAVALVSECLPVLAEVVGAPGQDEDVLSSAVFALQCLSEGGYHHADAVVVSGVCGRMVELATQSTVRDPIRVTVMRFLANTAAGPDDHRGALIECGVIPMIKTVLQAYPEGGTWQYEIAEMACWTVSTICAGTVAHIQAVLDEGIVPLLVNILSDGGSHEDSMHWRVRFVAANAIERAADEGSQQQVQYVIECGCIQPLCDMLHRVSAISAINSILWAGLRKQQAEGLATNPYSTLVEQAGGVTKLVELQRNDNHNTSMASMEVLFHHFPHRVDMQQGVDDESDGLADLDTDVGLDGEEDREERGEEEGG</sequence>
<evidence type="ECO:0000256" key="2">
    <source>
        <dbReference type="ARBA" id="ARBA00022448"/>
    </source>
</evidence>
<keyword evidence="2" id="KW-0813">Transport</keyword>
<feature type="compositionally biased region" description="Acidic residues" evidence="5">
    <location>
        <begin position="512"/>
        <end position="543"/>
    </location>
</feature>
<dbReference type="OrthoDB" id="7537227at2759"/>
<proteinExistence type="inferred from homology"/>
<gene>
    <name evidence="6" type="ORF">Vbra_3850</name>
</gene>
<dbReference type="PANTHER" id="PTHR23316">
    <property type="entry name" value="IMPORTIN ALPHA"/>
    <property type="match status" value="1"/>
</dbReference>
<evidence type="ECO:0000256" key="4">
    <source>
        <dbReference type="PROSITE-ProRule" id="PRU00259"/>
    </source>
</evidence>
<dbReference type="AlphaFoldDB" id="A0A0G4EJB0"/>
<evidence type="ECO:0000313" key="6">
    <source>
        <dbReference type="EMBL" id="CEL96814.1"/>
    </source>
</evidence>
<dbReference type="PROSITE" id="PS50176">
    <property type="entry name" value="ARM_REPEAT"/>
    <property type="match status" value="2"/>
</dbReference>
<dbReference type="InterPro" id="IPR000225">
    <property type="entry name" value="Armadillo"/>
</dbReference>
<keyword evidence="7" id="KW-1185">Reference proteome</keyword>
<protein>
    <recommendedName>
        <fullName evidence="8">Importin subunit alpha</fullName>
    </recommendedName>
</protein>
<dbReference type="Pfam" id="PF00514">
    <property type="entry name" value="Arm"/>
    <property type="match status" value="2"/>
</dbReference>
<dbReference type="Pfam" id="PF16186">
    <property type="entry name" value="Arm_3"/>
    <property type="match status" value="1"/>
</dbReference>
<keyword evidence="3" id="KW-0653">Protein transport</keyword>
<evidence type="ECO:0000256" key="3">
    <source>
        <dbReference type="ARBA" id="ARBA00022927"/>
    </source>
</evidence>
<reference evidence="6 7" key="1">
    <citation type="submission" date="2014-11" db="EMBL/GenBank/DDBJ databases">
        <authorList>
            <person name="Zhu J."/>
            <person name="Qi W."/>
            <person name="Song R."/>
        </authorList>
    </citation>
    <scope>NUCLEOTIDE SEQUENCE [LARGE SCALE GENOMIC DNA]</scope>
</reference>
<organism evidence="6 7">
    <name type="scientific">Vitrella brassicaformis (strain CCMP3155)</name>
    <dbReference type="NCBI Taxonomy" id="1169540"/>
    <lineage>
        <taxon>Eukaryota</taxon>
        <taxon>Sar</taxon>
        <taxon>Alveolata</taxon>
        <taxon>Colpodellida</taxon>
        <taxon>Vitrellaceae</taxon>
        <taxon>Vitrella</taxon>
    </lineage>
</organism>
<dbReference type="VEuPathDB" id="CryptoDB:Vbra_3850"/>